<comment type="caution">
    <text evidence="1">The sequence shown here is derived from an EMBL/GenBank/DDBJ whole genome shotgun (WGS) entry which is preliminary data.</text>
</comment>
<organism evidence="1 2">
    <name type="scientific">Catharanthus roseus</name>
    <name type="common">Madagascar periwinkle</name>
    <name type="synonym">Vinca rosea</name>
    <dbReference type="NCBI Taxonomy" id="4058"/>
    <lineage>
        <taxon>Eukaryota</taxon>
        <taxon>Viridiplantae</taxon>
        <taxon>Streptophyta</taxon>
        <taxon>Embryophyta</taxon>
        <taxon>Tracheophyta</taxon>
        <taxon>Spermatophyta</taxon>
        <taxon>Magnoliopsida</taxon>
        <taxon>eudicotyledons</taxon>
        <taxon>Gunneridae</taxon>
        <taxon>Pentapetalae</taxon>
        <taxon>asterids</taxon>
        <taxon>lamiids</taxon>
        <taxon>Gentianales</taxon>
        <taxon>Apocynaceae</taxon>
        <taxon>Rauvolfioideae</taxon>
        <taxon>Vinceae</taxon>
        <taxon>Catharanthinae</taxon>
        <taxon>Catharanthus</taxon>
    </lineage>
</organism>
<keyword evidence="2" id="KW-1185">Reference proteome</keyword>
<accession>A0ACC0BNC5</accession>
<sequence>MSLSKIAIGAVISRARINSTPIFHILPRLSYISHPFTRKQMSFSLLSPPPWYNYARFGVLRVQAYHDGRPRGPLWRGKKMIGKEALYVIMGLKRFKDDEEKLQKFIKTHVFRLLKLDMIAVLNELERQQEVSLAVKMFKVMQKQEWYKPDVYLYKDLIISLARSKKMDQTMELWEMMKKEDLFPDSQTYTEVIRGFLRDGSPGDAMNIYEDMKKSPDPPEELPFRILLKGLLPHPLLRNRVKQDFEEIFPDRHIYDPPEEIFGLH</sequence>
<protein>
    <submittedName>
        <fullName evidence="1">Uncharacterized protein</fullName>
    </submittedName>
</protein>
<reference evidence="2" key="1">
    <citation type="journal article" date="2023" name="Nat. Plants">
        <title>Single-cell RNA sequencing provides a high-resolution roadmap for understanding the multicellular compartmentation of specialized metabolism.</title>
        <authorList>
            <person name="Sun S."/>
            <person name="Shen X."/>
            <person name="Li Y."/>
            <person name="Li Y."/>
            <person name="Wang S."/>
            <person name="Li R."/>
            <person name="Zhang H."/>
            <person name="Shen G."/>
            <person name="Guo B."/>
            <person name="Wei J."/>
            <person name="Xu J."/>
            <person name="St-Pierre B."/>
            <person name="Chen S."/>
            <person name="Sun C."/>
        </authorList>
    </citation>
    <scope>NUCLEOTIDE SEQUENCE [LARGE SCALE GENOMIC DNA]</scope>
</reference>
<gene>
    <name evidence="1" type="ORF">M9H77_14445</name>
</gene>
<name>A0ACC0BNC5_CATRO</name>
<proteinExistence type="predicted"/>
<dbReference type="EMBL" id="CM044703">
    <property type="protein sequence ID" value="KAI5674081.1"/>
    <property type="molecule type" value="Genomic_DNA"/>
</dbReference>
<dbReference type="Proteomes" id="UP001060085">
    <property type="component" value="Linkage Group LG03"/>
</dbReference>
<evidence type="ECO:0000313" key="2">
    <source>
        <dbReference type="Proteomes" id="UP001060085"/>
    </source>
</evidence>
<evidence type="ECO:0000313" key="1">
    <source>
        <dbReference type="EMBL" id="KAI5674081.1"/>
    </source>
</evidence>